<evidence type="ECO:0000313" key="1">
    <source>
        <dbReference type="EMBL" id="KAJ8686358.1"/>
    </source>
</evidence>
<proteinExistence type="predicted"/>
<sequence length="152" mass="17569">MVKDLSDKLWKKCRVVEILSAVMYIIELFDQRKFKRHVDQLRSCSQKLNLGNENDNLPKENTTKIIRIEPGTNFRVTPSIRGEGIGESEERENVRAVTEVVSLDESETNTIAFEKGNKTSILLDKPKTILEKVEPYVRRSEEVRKPVVRLDL</sequence>
<keyword evidence="2" id="KW-1185">Reference proteome</keyword>
<comment type="caution">
    <text evidence="1">The sequence shown here is derived from an EMBL/GenBank/DDBJ whole genome shotgun (WGS) entry which is preliminary data.</text>
</comment>
<organism evidence="1 2">
    <name type="scientific">Eretmocerus hayati</name>
    <dbReference type="NCBI Taxonomy" id="131215"/>
    <lineage>
        <taxon>Eukaryota</taxon>
        <taxon>Metazoa</taxon>
        <taxon>Ecdysozoa</taxon>
        <taxon>Arthropoda</taxon>
        <taxon>Hexapoda</taxon>
        <taxon>Insecta</taxon>
        <taxon>Pterygota</taxon>
        <taxon>Neoptera</taxon>
        <taxon>Endopterygota</taxon>
        <taxon>Hymenoptera</taxon>
        <taxon>Apocrita</taxon>
        <taxon>Proctotrupomorpha</taxon>
        <taxon>Chalcidoidea</taxon>
        <taxon>Aphelinidae</taxon>
        <taxon>Aphelininae</taxon>
        <taxon>Eretmocerus</taxon>
    </lineage>
</organism>
<reference evidence="1" key="1">
    <citation type="submission" date="2023-04" db="EMBL/GenBank/DDBJ databases">
        <title>A chromosome-level genome assembly of the parasitoid wasp Eretmocerus hayati.</title>
        <authorList>
            <person name="Zhong Y."/>
            <person name="Liu S."/>
            <person name="Liu Y."/>
        </authorList>
    </citation>
    <scope>NUCLEOTIDE SEQUENCE</scope>
    <source>
        <strain evidence="1">ZJU_SS_LIU_2023</strain>
    </source>
</reference>
<dbReference type="EMBL" id="CM056741">
    <property type="protein sequence ID" value="KAJ8686358.1"/>
    <property type="molecule type" value="Genomic_DNA"/>
</dbReference>
<protein>
    <submittedName>
        <fullName evidence="1">Uncharacterized protein</fullName>
    </submittedName>
</protein>
<gene>
    <name evidence="1" type="ORF">QAD02_022152</name>
</gene>
<name>A0ACC2PTB3_9HYME</name>
<accession>A0ACC2PTB3</accession>
<evidence type="ECO:0000313" key="2">
    <source>
        <dbReference type="Proteomes" id="UP001239111"/>
    </source>
</evidence>
<dbReference type="Proteomes" id="UP001239111">
    <property type="component" value="Chromosome 1"/>
</dbReference>